<keyword evidence="1" id="KW-0328">Glycosyltransferase</keyword>
<dbReference type="EMBL" id="CP045503">
    <property type="protein sequence ID" value="QPG58210.1"/>
    <property type="molecule type" value="Genomic_DNA"/>
</dbReference>
<dbReference type="NCBIfam" id="TIGR03837">
    <property type="entry name" value="efp_Arg_rhamno"/>
    <property type="match status" value="1"/>
</dbReference>
<evidence type="ECO:0000256" key="3">
    <source>
        <dbReference type="ARBA" id="ARBA00024303"/>
    </source>
</evidence>
<dbReference type="RefSeq" id="WP_142871271.1">
    <property type="nucleotide sequence ID" value="NZ_CP045503.2"/>
</dbReference>
<dbReference type="GO" id="GO:0003746">
    <property type="term" value="F:translation elongation factor activity"/>
    <property type="evidence" value="ECO:0007669"/>
    <property type="project" value="UniProtKB-KW"/>
</dbReference>
<evidence type="ECO:0000256" key="1">
    <source>
        <dbReference type="ARBA" id="ARBA00022676"/>
    </source>
</evidence>
<keyword evidence="9" id="KW-1185">Reference proteome</keyword>
<organism evidence="8 9">
    <name type="scientific">Shewanella eurypsychrophilus</name>
    <dbReference type="NCBI Taxonomy" id="2593656"/>
    <lineage>
        <taxon>Bacteria</taxon>
        <taxon>Pseudomonadati</taxon>
        <taxon>Pseudomonadota</taxon>
        <taxon>Gammaproteobacteria</taxon>
        <taxon>Alteromonadales</taxon>
        <taxon>Shewanellaceae</taxon>
        <taxon>Shewanella</taxon>
    </lineage>
</organism>
<sequence length="395" mass="44753">MTFPTSQSGSQQKQQPSSHWDIFCTVIDNYGDIGVTWRLAKQLADDFNIEVNLWVDDLHSFSHILPKLCPQTPVQCHQGVTIIHWTHPLPINWQPGLVLIEAFACELPQAILSQLEQINTPPTWINLEYLSAESWIDDCHGLPSLQSNAIAKHFFFPGFSPKSGGLLCEHHLLAEVTQWQASAENRENLLASLSIEGVKQDDTLISVFSYESPALQSLCQLWQQSIKPVHALIPMGRSLNSLSALLPIDSLAPGMTFTLGALTIHILPMTDQDTYDRLLWSCDFNIVRGEDSFIRAQWAMRPFIWHIYAQENDIHLDKLSAFTQRYCKHLEQQTAKTWTALNVAFNQDDAESTASKWQEMDYSATEMQSHIKNWPVDAINDADLATRLVQFVKKG</sequence>
<comment type="similarity">
    <text evidence="4">Belongs to the glycosyltransferase 104 family.</text>
</comment>
<dbReference type="Proteomes" id="UP000316416">
    <property type="component" value="Chromosome"/>
</dbReference>
<keyword evidence="2" id="KW-0808">Transferase</keyword>
<dbReference type="Pfam" id="PF10093">
    <property type="entry name" value="EarP"/>
    <property type="match status" value="1"/>
</dbReference>
<keyword evidence="8" id="KW-0251">Elongation factor</keyword>
<protein>
    <recommendedName>
        <fullName evidence="5">Protein-arginine rhamnosyltransferase</fullName>
    </recommendedName>
    <alternativeName>
        <fullName evidence="6">EF-P arginine rhamnosyltransferase</fullName>
    </alternativeName>
</protein>
<keyword evidence="8" id="KW-0648">Protein biosynthesis</keyword>
<comment type="function">
    <text evidence="3">Protein-arginine rhamnosyltransferase that catalyzes the transfer of a single rhamnose to elongation factor P (EF-P) on 'Lys-32', a modification required for EF-P-dependent rescue of polyproline stalled ribosomes.</text>
</comment>
<evidence type="ECO:0000256" key="4">
    <source>
        <dbReference type="ARBA" id="ARBA00024346"/>
    </source>
</evidence>
<reference evidence="8" key="1">
    <citation type="submission" date="2021-07" db="EMBL/GenBank/DDBJ databases">
        <title>Shewanella sp. YLB-07 whole genome sequence.</title>
        <authorList>
            <person name="Yu L."/>
        </authorList>
    </citation>
    <scope>NUCLEOTIDE SEQUENCE</scope>
    <source>
        <strain evidence="8">YLB-08</strain>
    </source>
</reference>
<dbReference type="InterPro" id="IPR016633">
    <property type="entry name" value="EarP"/>
</dbReference>
<name>A0ABX6V8A7_9GAMM</name>
<gene>
    <name evidence="8" type="primary">earP</name>
    <name evidence="8" type="ORF">FM038_012730</name>
</gene>
<evidence type="ECO:0000313" key="9">
    <source>
        <dbReference type="Proteomes" id="UP000316416"/>
    </source>
</evidence>
<evidence type="ECO:0000256" key="6">
    <source>
        <dbReference type="ARBA" id="ARBA00030025"/>
    </source>
</evidence>
<comment type="catalytic activity">
    <reaction evidence="7">
        <text>dTDP-beta-L-rhamnose + L-arginyl-[protein] = N(omega)-(alpha-L-rhamnosyl)-L-arginyl-[protein] + dTDP + H(+)</text>
        <dbReference type="Rhea" id="RHEA:66692"/>
        <dbReference type="Rhea" id="RHEA-COMP:10532"/>
        <dbReference type="Rhea" id="RHEA-COMP:17096"/>
        <dbReference type="ChEBI" id="CHEBI:15378"/>
        <dbReference type="ChEBI" id="CHEBI:29965"/>
        <dbReference type="ChEBI" id="CHEBI:57510"/>
        <dbReference type="ChEBI" id="CHEBI:58369"/>
        <dbReference type="ChEBI" id="CHEBI:167445"/>
    </reaction>
    <physiologicalReaction direction="left-to-right" evidence="7">
        <dbReference type="Rhea" id="RHEA:66693"/>
    </physiologicalReaction>
</comment>
<proteinExistence type="inferred from homology"/>
<evidence type="ECO:0000313" key="8">
    <source>
        <dbReference type="EMBL" id="QPG58210.1"/>
    </source>
</evidence>
<evidence type="ECO:0000256" key="7">
    <source>
        <dbReference type="ARBA" id="ARBA00048472"/>
    </source>
</evidence>
<evidence type="ECO:0000256" key="5">
    <source>
        <dbReference type="ARBA" id="ARBA00024416"/>
    </source>
</evidence>
<evidence type="ECO:0000256" key="2">
    <source>
        <dbReference type="ARBA" id="ARBA00022679"/>
    </source>
</evidence>
<accession>A0ABX6V8A7</accession>
<dbReference type="PIRSF" id="PIRSF015557">
    <property type="entry name" value="UCP015557"/>
    <property type="match status" value="1"/>
</dbReference>